<evidence type="ECO:0000313" key="4">
    <source>
        <dbReference type="Proteomes" id="UP000237105"/>
    </source>
</evidence>
<feature type="compositionally biased region" description="Low complexity" evidence="1">
    <location>
        <begin position="130"/>
        <end position="153"/>
    </location>
</feature>
<evidence type="ECO:0008006" key="5">
    <source>
        <dbReference type="Google" id="ProtNLM"/>
    </source>
</evidence>
<protein>
    <recommendedName>
        <fullName evidence="5">Transmembrane protein</fullName>
    </recommendedName>
</protein>
<comment type="caution">
    <text evidence="3">The sequence shown here is derived from an EMBL/GenBank/DDBJ whole genome shotgun (WGS) entry which is preliminary data.</text>
</comment>
<dbReference type="Proteomes" id="UP000237105">
    <property type="component" value="Unassembled WGS sequence"/>
</dbReference>
<dbReference type="EMBL" id="JXTB01000002">
    <property type="protein sequence ID" value="PON79933.1"/>
    <property type="molecule type" value="Genomic_DNA"/>
</dbReference>
<name>A0A2P5E319_PARAD</name>
<keyword evidence="2" id="KW-1133">Transmembrane helix</keyword>
<keyword evidence="2" id="KW-0812">Transmembrane</keyword>
<feature type="transmembrane region" description="Helical" evidence="2">
    <location>
        <begin position="21"/>
        <end position="42"/>
    </location>
</feature>
<evidence type="ECO:0000256" key="2">
    <source>
        <dbReference type="SAM" id="Phobius"/>
    </source>
</evidence>
<feature type="region of interest" description="Disordered" evidence="1">
    <location>
        <begin position="118"/>
        <end position="163"/>
    </location>
</feature>
<dbReference type="AlphaFoldDB" id="A0A2P5E319"/>
<evidence type="ECO:0000313" key="3">
    <source>
        <dbReference type="EMBL" id="PON79933.1"/>
    </source>
</evidence>
<gene>
    <name evidence="3" type="ORF">PanWU01x14_003830</name>
</gene>
<accession>A0A2P5E319</accession>
<evidence type="ECO:0000256" key="1">
    <source>
        <dbReference type="SAM" id="MobiDB-lite"/>
    </source>
</evidence>
<keyword evidence="4" id="KW-1185">Reference proteome</keyword>
<reference evidence="4" key="1">
    <citation type="submission" date="2016-06" db="EMBL/GenBank/DDBJ databases">
        <title>Parallel loss of symbiosis genes in relatives of nitrogen-fixing non-legume Parasponia.</title>
        <authorList>
            <person name="Van Velzen R."/>
            <person name="Holmer R."/>
            <person name="Bu F."/>
            <person name="Rutten L."/>
            <person name="Van Zeijl A."/>
            <person name="Liu W."/>
            <person name="Santuari L."/>
            <person name="Cao Q."/>
            <person name="Sharma T."/>
            <person name="Shen D."/>
            <person name="Roswanjaya Y."/>
            <person name="Wardhani T."/>
            <person name="Kalhor M.S."/>
            <person name="Jansen J."/>
            <person name="Van den Hoogen J."/>
            <person name="Gungor B."/>
            <person name="Hartog M."/>
            <person name="Hontelez J."/>
            <person name="Verver J."/>
            <person name="Yang W.-C."/>
            <person name="Schijlen E."/>
            <person name="Repin R."/>
            <person name="Schilthuizen M."/>
            <person name="Schranz E."/>
            <person name="Heidstra R."/>
            <person name="Miyata K."/>
            <person name="Fedorova E."/>
            <person name="Kohlen W."/>
            <person name="Bisseling T."/>
            <person name="Smit S."/>
            <person name="Geurts R."/>
        </authorList>
    </citation>
    <scope>NUCLEOTIDE SEQUENCE [LARGE SCALE GENOMIC DNA]</scope>
    <source>
        <strain evidence="4">cv. WU1-14</strain>
    </source>
</reference>
<organism evidence="3 4">
    <name type="scientific">Parasponia andersonii</name>
    <name type="common">Sponia andersonii</name>
    <dbReference type="NCBI Taxonomy" id="3476"/>
    <lineage>
        <taxon>Eukaryota</taxon>
        <taxon>Viridiplantae</taxon>
        <taxon>Streptophyta</taxon>
        <taxon>Embryophyta</taxon>
        <taxon>Tracheophyta</taxon>
        <taxon>Spermatophyta</taxon>
        <taxon>Magnoliopsida</taxon>
        <taxon>eudicotyledons</taxon>
        <taxon>Gunneridae</taxon>
        <taxon>Pentapetalae</taxon>
        <taxon>rosids</taxon>
        <taxon>fabids</taxon>
        <taxon>Rosales</taxon>
        <taxon>Cannabaceae</taxon>
        <taxon>Parasponia</taxon>
    </lineage>
</organism>
<sequence length="163" mass="17737">MHLANTFKGEKIKEKKKETCTISELLIFLYMIFFILYGYLYIHISFIFENLKNIKSKTSFLLFFSPSQGFSLSREANPVTTFAPLSTLFGLIAGGCHVITFTDDFSSTAAAAAATPPGSFSDGELSPKISSNSPQSVNPSSSSRASPSALSFSDAAETASFRW</sequence>
<proteinExistence type="predicted"/>
<keyword evidence="2" id="KW-0472">Membrane</keyword>